<name>A0A1X6MZU1_9APHY</name>
<gene>
    <name evidence="5" type="ORF">POSPLADRAFT_1145279</name>
</gene>
<keyword evidence="1" id="KW-0132">Cell division</keyword>
<dbReference type="Proteomes" id="UP000194127">
    <property type="component" value="Unassembled WGS sequence"/>
</dbReference>
<sequence length="408" mass="45969">QNEYAKQLKELRAQDKSGKAHGKVFVRVIGLKSLDLPMPQQPTTIACTLNNGIHYVTTPECRLGRECRIDQEFELIEHSKLEFTLTIKVRRDPHIIAQFKANAPPLPPPAPAPVQVAPPPPSKGGGMRNFFRSSSPAKKAPKALPAPKTAMHQPPVHRVSENLARYLKPDGTLARAFISFRDIAPRCDTKLFETSYPLIGQRLETGGTMKSMQVGDIVLQIFRLPPLPGIPPEQLPQSLEECHRGLRHTAWHKNTYFEGTLTQNGGDCMSWRRRHLRLVGANLIAYNDVTKRAIATIDLKKAVTVEDDQDVRSSMLSPASGVSSRSRHVDEFDGPYGSERSFRLVFPQNQEITFFADTDEEKARWLEVLRALVGRIPPNPLWAELVWQRQQELGREDDTRLASPQLHR</sequence>
<dbReference type="InterPro" id="IPR052007">
    <property type="entry name" value="Bud4"/>
</dbReference>
<dbReference type="GO" id="GO:0005525">
    <property type="term" value="F:GTP binding"/>
    <property type="evidence" value="ECO:0007669"/>
    <property type="project" value="TreeGrafter"/>
</dbReference>
<evidence type="ECO:0000256" key="2">
    <source>
        <dbReference type="ARBA" id="ARBA00023306"/>
    </source>
</evidence>
<reference evidence="5 6" key="1">
    <citation type="submission" date="2017-04" db="EMBL/GenBank/DDBJ databases">
        <title>Genome Sequence of the Model Brown-Rot Fungus Postia placenta SB12.</title>
        <authorList>
            <consortium name="DOE Joint Genome Institute"/>
            <person name="Gaskell J."/>
            <person name="Kersten P."/>
            <person name="Larrondo L.F."/>
            <person name="Canessa P."/>
            <person name="Martinez D."/>
            <person name="Hibbett D."/>
            <person name="Schmoll M."/>
            <person name="Kubicek C.P."/>
            <person name="Martinez A.T."/>
            <person name="Yadav J."/>
            <person name="Master E."/>
            <person name="Magnuson J.K."/>
            <person name="James T."/>
            <person name="Yaver D."/>
            <person name="Berka R."/>
            <person name="Labutti K."/>
            <person name="Lipzen A."/>
            <person name="Aerts A."/>
            <person name="Barry K."/>
            <person name="Henrissat B."/>
            <person name="Blanchette R."/>
            <person name="Grigoriev I."/>
            <person name="Cullen D."/>
        </authorList>
    </citation>
    <scope>NUCLEOTIDE SEQUENCE [LARGE SCALE GENOMIC DNA]</scope>
    <source>
        <strain evidence="5 6">MAD-698-R-SB12</strain>
    </source>
</reference>
<dbReference type="InterPro" id="IPR001849">
    <property type="entry name" value="PH_domain"/>
</dbReference>
<keyword evidence="2" id="KW-0131">Cell cycle</keyword>
<evidence type="ECO:0000256" key="3">
    <source>
        <dbReference type="SAM" id="MobiDB-lite"/>
    </source>
</evidence>
<dbReference type="SUPFAM" id="SSF50729">
    <property type="entry name" value="PH domain-like"/>
    <property type="match status" value="1"/>
</dbReference>
<dbReference type="PANTHER" id="PTHR36100:SF1">
    <property type="entry name" value="BUD SITE SELECTION PROTEIN 4"/>
    <property type="match status" value="1"/>
</dbReference>
<keyword evidence="6" id="KW-1185">Reference proteome</keyword>
<evidence type="ECO:0000259" key="4">
    <source>
        <dbReference type="PROSITE" id="PS50003"/>
    </source>
</evidence>
<evidence type="ECO:0000256" key="1">
    <source>
        <dbReference type="ARBA" id="ARBA00022618"/>
    </source>
</evidence>
<feature type="region of interest" description="Disordered" evidence="3">
    <location>
        <begin position="106"/>
        <end position="155"/>
    </location>
</feature>
<evidence type="ECO:0000313" key="6">
    <source>
        <dbReference type="Proteomes" id="UP000194127"/>
    </source>
</evidence>
<accession>A0A1X6MZU1</accession>
<dbReference type="GO" id="GO:0051301">
    <property type="term" value="P:cell division"/>
    <property type="evidence" value="ECO:0007669"/>
    <property type="project" value="UniProtKB-KW"/>
</dbReference>
<dbReference type="OrthoDB" id="2123378at2759"/>
<dbReference type="STRING" id="670580.A0A1X6MZU1"/>
<feature type="non-terminal residue" evidence="5">
    <location>
        <position position="1"/>
    </location>
</feature>
<feature type="compositionally biased region" description="Pro residues" evidence="3">
    <location>
        <begin position="106"/>
        <end position="122"/>
    </location>
</feature>
<feature type="compositionally biased region" description="Low complexity" evidence="3">
    <location>
        <begin position="136"/>
        <end position="148"/>
    </location>
</feature>
<dbReference type="PROSITE" id="PS50003">
    <property type="entry name" value="PH_DOMAIN"/>
    <property type="match status" value="1"/>
</dbReference>
<dbReference type="PANTHER" id="PTHR36100">
    <property type="entry name" value="BUD SITE SELECTION PROTEIN 4"/>
    <property type="match status" value="1"/>
</dbReference>
<dbReference type="SMART" id="SM00233">
    <property type="entry name" value="PH"/>
    <property type="match status" value="1"/>
</dbReference>
<dbReference type="AlphaFoldDB" id="A0A1X6MZU1"/>
<dbReference type="Pfam" id="PF00169">
    <property type="entry name" value="PH"/>
    <property type="match status" value="1"/>
</dbReference>
<dbReference type="InterPro" id="IPR011993">
    <property type="entry name" value="PH-like_dom_sf"/>
</dbReference>
<organism evidence="5 6">
    <name type="scientific">Postia placenta MAD-698-R-SB12</name>
    <dbReference type="NCBI Taxonomy" id="670580"/>
    <lineage>
        <taxon>Eukaryota</taxon>
        <taxon>Fungi</taxon>
        <taxon>Dikarya</taxon>
        <taxon>Basidiomycota</taxon>
        <taxon>Agaricomycotina</taxon>
        <taxon>Agaricomycetes</taxon>
        <taxon>Polyporales</taxon>
        <taxon>Adustoporiaceae</taxon>
        <taxon>Rhodonia</taxon>
    </lineage>
</organism>
<evidence type="ECO:0000313" key="5">
    <source>
        <dbReference type="EMBL" id="OSX61888.1"/>
    </source>
</evidence>
<proteinExistence type="predicted"/>
<dbReference type="Gene3D" id="2.30.29.30">
    <property type="entry name" value="Pleckstrin-homology domain (PH domain)/Phosphotyrosine-binding domain (PTB)"/>
    <property type="match status" value="1"/>
</dbReference>
<protein>
    <recommendedName>
        <fullName evidence="4">PH domain-containing protein</fullName>
    </recommendedName>
</protein>
<dbReference type="EMBL" id="KZ110598">
    <property type="protein sequence ID" value="OSX61888.1"/>
    <property type="molecule type" value="Genomic_DNA"/>
</dbReference>
<dbReference type="GeneID" id="36330730"/>
<feature type="domain" description="PH" evidence="4">
    <location>
        <begin position="254"/>
        <end position="374"/>
    </location>
</feature>
<dbReference type="RefSeq" id="XP_024338682.1">
    <property type="nucleotide sequence ID" value="XM_024485781.1"/>
</dbReference>